<dbReference type="EMBL" id="JBHLZY010000020">
    <property type="protein sequence ID" value="MFB9769843.1"/>
    <property type="molecule type" value="Genomic_DNA"/>
</dbReference>
<evidence type="ECO:0000313" key="2">
    <source>
        <dbReference type="Proteomes" id="UP001589691"/>
    </source>
</evidence>
<accession>A0ABV5WVZ1</accession>
<sequence length="80" mass="9160">MDNDTLKNYLTANSQVVTIFMEKATTFLNQKNEQRLAARQFNEAEINRQAEKMLDQVIANIHDKIAPTPAPKRPKHGKHS</sequence>
<dbReference type="Proteomes" id="UP001589691">
    <property type="component" value="Unassembled WGS sequence"/>
</dbReference>
<reference evidence="1 2" key="1">
    <citation type="submission" date="2024-09" db="EMBL/GenBank/DDBJ databases">
        <authorList>
            <person name="Sun Q."/>
            <person name="Mori K."/>
        </authorList>
    </citation>
    <scope>NUCLEOTIDE SEQUENCE [LARGE SCALE GENOMIC DNA]</scope>
    <source>
        <strain evidence="1 2">TBRC 4576</strain>
    </source>
</reference>
<gene>
    <name evidence="1" type="ORF">ACFFLI_08200</name>
</gene>
<name>A0ABV5WVZ1_9LACO</name>
<dbReference type="RefSeq" id="WP_225424340.1">
    <property type="nucleotide sequence ID" value="NZ_BJEA01000001.1"/>
</dbReference>
<evidence type="ECO:0000313" key="1">
    <source>
        <dbReference type="EMBL" id="MFB9769843.1"/>
    </source>
</evidence>
<comment type="caution">
    <text evidence="1">The sequence shown here is derived from an EMBL/GenBank/DDBJ whole genome shotgun (WGS) entry which is preliminary data.</text>
</comment>
<organism evidence="1 2">
    <name type="scientific">Lactiplantibacillus modestisalitolerans</name>
    <dbReference type="NCBI Taxonomy" id="1457219"/>
    <lineage>
        <taxon>Bacteria</taxon>
        <taxon>Bacillati</taxon>
        <taxon>Bacillota</taxon>
        <taxon>Bacilli</taxon>
        <taxon>Lactobacillales</taxon>
        <taxon>Lactobacillaceae</taxon>
        <taxon>Lactiplantibacillus</taxon>
    </lineage>
</organism>
<proteinExistence type="predicted"/>
<protein>
    <submittedName>
        <fullName evidence="1">Uncharacterized protein</fullName>
    </submittedName>
</protein>
<keyword evidence="2" id="KW-1185">Reference proteome</keyword>